<evidence type="ECO:0000256" key="6">
    <source>
        <dbReference type="ARBA" id="ARBA00022597"/>
    </source>
</evidence>
<keyword evidence="3" id="KW-0813">Transport</keyword>
<dbReference type="PROSITE" id="PS51104">
    <property type="entry name" value="PTS_EIIC_TYPE_2"/>
    <property type="match status" value="1"/>
</dbReference>
<dbReference type="Pfam" id="PF02302">
    <property type="entry name" value="PTS_IIB"/>
    <property type="match status" value="1"/>
</dbReference>
<dbReference type="Pfam" id="PF02378">
    <property type="entry name" value="PTS_EIIC"/>
    <property type="match status" value="1"/>
</dbReference>
<dbReference type="EMBL" id="JQIF01000023">
    <property type="protein sequence ID" value="KGJ53995.1"/>
    <property type="molecule type" value="Genomic_DNA"/>
</dbReference>
<dbReference type="GO" id="GO:0005886">
    <property type="term" value="C:plasma membrane"/>
    <property type="evidence" value="ECO:0007669"/>
    <property type="project" value="UniProtKB-SubCell"/>
</dbReference>
<evidence type="ECO:0000256" key="12">
    <source>
        <dbReference type="SAM" id="Phobius"/>
    </source>
</evidence>
<dbReference type="PANTHER" id="PTHR30181">
    <property type="entry name" value="MANNITOL PERMEASE IIC COMPONENT"/>
    <property type="match status" value="1"/>
</dbReference>
<dbReference type="InterPro" id="IPR003501">
    <property type="entry name" value="PTS_EIIB_2/3"/>
</dbReference>
<evidence type="ECO:0000259" key="13">
    <source>
        <dbReference type="PROSITE" id="PS51099"/>
    </source>
</evidence>
<dbReference type="PANTHER" id="PTHR30181:SF2">
    <property type="entry name" value="PTS SYSTEM MANNITOL-SPECIFIC EIICBA COMPONENT"/>
    <property type="match status" value="1"/>
</dbReference>
<evidence type="ECO:0000256" key="4">
    <source>
        <dbReference type="ARBA" id="ARBA00022475"/>
    </source>
</evidence>
<evidence type="ECO:0000256" key="11">
    <source>
        <dbReference type="ARBA" id="ARBA00023136"/>
    </source>
</evidence>
<comment type="subcellular location">
    <subcellularLocation>
        <location evidence="2">Cell membrane</location>
        <topology evidence="2">Multi-pass membrane protein</topology>
    </subcellularLocation>
</comment>
<protein>
    <submittedName>
        <fullName evidence="15">PTS system mannitol-specific transporter subunit IIBC</fullName>
    </submittedName>
</protein>
<dbReference type="InterPro" id="IPR003352">
    <property type="entry name" value="PTS_EIIC"/>
</dbReference>
<feature type="transmembrane region" description="Helical" evidence="12">
    <location>
        <begin position="318"/>
        <end position="336"/>
    </location>
</feature>
<dbReference type="GO" id="GO:0090563">
    <property type="term" value="F:protein-phosphocysteine-sugar phosphotransferase activity"/>
    <property type="evidence" value="ECO:0007669"/>
    <property type="project" value="TreeGrafter"/>
</dbReference>
<keyword evidence="6" id="KW-0762">Sugar transport</keyword>
<feature type="transmembrane region" description="Helical" evidence="12">
    <location>
        <begin position="215"/>
        <end position="236"/>
    </location>
</feature>
<dbReference type="AlphaFoldDB" id="A0A099I8H8"/>
<evidence type="ECO:0000256" key="5">
    <source>
        <dbReference type="ARBA" id="ARBA00022553"/>
    </source>
</evidence>
<evidence type="ECO:0000259" key="14">
    <source>
        <dbReference type="PROSITE" id="PS51104"/>
    </source>
</evidence>
<comment type="function">
    <text evidence="1">The phosphoenolpyruvate-dependent sugar phosphotransferase system (sugar PTS), a major carbohydrate active transport system, catalyzes the phosphorylation of incoming sugar substrates concomitantly with their translocation across the cell membrane. The enzyme II CmtAB PTS system is involved in D-mannitol transport.</text>
</comment>
<feature type="transmembrane region" description="Helical" evidence="12">
    <location>
        <begin position="277"/>
        <end position="298"/>
    </location>
</feature>
<evidence type="ECO:0000256" key="7">
    <source>
        <dbReference type="ARBA" id="ARBA00022679"/>
    </source>
</evidence>
<feature type="transmembrane region" description="Helical" evidence="12">
    <location>
        <begin position="26"/>
        <end position="45"/>
    </location>
</feature>
<gene>
    <name evidence="15" type="ORF">CIAN88_05455</name>
</gene>
<dbReference type="GO" id="GO:0008982">
    <property type="term" value="F:protein-N(PI)-phosphohistidine-sugar phosphotransferase activity"/>
    <property type="evidence" value="ECO:0007669"/>
    <property type="project" value="InterPro"/>
</dbReference>
<keyword evidence="9 12" id="KW-0812">Transmembrane</keyword>
<keyword evidence="4" id="KW-1003">Cell membrane</keyword>
<dbReference type="InterPro" id="IPR013014">
    <property type="entry name" value="PTS_EIIC_2"/>
</dbReference>
<evidence type="ECO:0000256" key="3">
    <source>
        <dbReference type="ARBA" id="ARBA00022448"/>
    </source>
</evidence>
<dbReference type="GO" id="GO:0009401">
    <property type="term" value="P:phosphoenolpyruvate-dependent sugar phosphotransferase system"/>
    <property type="evidence" value="ECO:0007669"/>
    <property type="project" value="UniProtKB-KW"/>
</dbReference>
<name>A0A099I8H8_CLOIN</name>
<feature type="domain" description="PTS EIIC type-2" evidence="14">
    <location>
        <begin position="14"/>
        <end position="349"/>
    </location>
</feature>
<evidence type="ECO:0000313" key="16">
    <source>
        <dbReference type="Proteomes" id="UP000030008"/>
    </source>
</evidence>
<reference evidence="15 16" key="1">
    <citation type="submission" date="2014-08" db="EMBL/GenBank/DDBJ databases">
        <title>Clostridium innocuum, an unnegligible vancomycin-resistant pathogen causing extra-intestinal infections.</title>
        <authorList>
            <person name="Feng Y."/>
            <person name="Chiu C.-H."/>
        </authorList>
    </citation>
    <scope>NUCLEOTIDE SEQUENCE [LARGE SCALE GENOMIC DNA]</scope>
    <source>
        <strain evidence="15 16">AN88</strain>
    </source>
</reference>
<keyword evidence="10 12" id="KW-1133">Transmembrane helix</keyword>
<accession>A0A099I8H8</accession>
<keyword evidence="5" id="KW-0597">Phosphoprotein</keyword>
<keyword evidence="11 12" id="KW-0472">Membrane</keyword>
<dbReference type="Gene3D" id="3.40.50.2300">
    <property type="match status" value="1"/>
</dbReference>
<dbReference type="InterPro" id="IPR050893">
    <property type="entry name" value="Sugar_PTS"/>
</dbReference>
<feature type="domain" description="PTS EIIB type-2" evidence="13">
    <location>
        <begin position="374"/>
        <end position="471"/>
    </location>
</feature>
<sequence length="471" mass="50009">MKTNTSKKVKVQKMGAFLSAEVMPNIGVFIGWGLLAALFIPTGWLPNETMNQMVAPTMKYLMPLLIAYTGGYNVHKKRGGVIGAFATMGVILGADINMLAGAMLMGPLAAWVLKKVDKLFEGKVKPGMEMMVNNFSLGLVGVCLMVLGFFAFVPVIEFLLGILSTAVDFLINKGLLPLIAVFVQPAKVLFLNNAVNHGIMIPLGVEQAAEAGKSLLFMIEANNGCVLGIALAFTFFGKGTAKKAAPGAAFINFFGGIGEVVYPFVLSKPLVILGQIAGSMVSLFIIQVFGGGTVAPISPGSFFALLSVSPKDAMLVNIISYFAGMAVSMLVAGFILKMDKTEDEAALIELDYGFDMPGAGAVVVDPKQNSAAVQRIIYACDAGMGSSVMGESIMKTKLQKAMLNIEVMHSSVATLCENARAGDLIVTTQPLEARVKNVLETNGKKNSVYAVDNLLNSEAYDRLVDSLKKSE</sequence>
<dbReference type="PROSITE" id="PS51099">
    <property type="entry name" value="PTS_EIIB_TYPE_2"/>
    <property type="match status" value="1"/>
</dbReference>
<evidence type="ECO:0000256" key="1">
    <source>
        <dbReference type="ARBA" id="ARBA00002434"/>
    </source>
</evidence>
<comment type="caution">
    <text evidence="15">The sequence shown here is derived from an EMBL/GenBank/DDBJ whole genome shotgun (WGS) entry which is preliminary data.</text>
</comment>
<evidence type="ECO:0000313" key="15">
    <source>
        <dbReference type="EMBL" id="KGJ53995.1"/>
    </source>
</evidence>
<feature type="transmembrane region" description="Helical" evidence="12">
    <location>
        <begin position="134"/>
        <end position="163"/>
    </location>
</feature>
<dbReference type="Proteomes" id="UP000030008">
    <property type="component" value="Unassembled WGS sequence"/>
</dbReference>
<evidence type="ECO:0000256" key="10">
    <source>
        <dbReference type="ARBA" id="ARBA00022989"/>
    </source>
</evidence>
<dbReference type="InterPro" id="IPR036095">
    <property type="entry name" value="PTS_EIIB-like_sf"/>
</dbReference>
<evidence type="ECO:0000256" key="8">
    <source>
        <dbReference type="ARBA" id="ARBA00022683"/>
    </source>
</evidence>
<evidence type="ECO:0000256" key="2">
    <source>
        <dbReference type="ARBA" id="ARBA00004651"/>
    </source>
</evidence>
<feature type="transmembrane region" description="Helical" evidence="12">
    <location>
        <begin position="81"/>
        <end position="113"/>
    </location>
</feature>
<organism evidence="15 16">
    <name type="scientific">Clostridium innocuum</name>
    <dbReference type="NCBI Taxonomy" id="1522"/>
    <lineage>
        <taxon>Bacteria</taxon>
        <taxon>Bacillati</taxon>
        <taxon>Bacillota</taxon>
        <taxon>Clostridia</taxon>
        <taxon>Eubacteriales</taxon>
        <taxon>Clostridiaceae</taxon>
        <taxon>Clostridium</taxon>
    </lineage>
</organism>
<keyword evidence="8" id="KW-0598">Phosphotransferase system</keyword>
<dbReference type="InterPro" id="IPR013011">
    <property type="entry name" value="PTS_EIIB_2"/>
</dbReference>
<keyword evidence="7" id="KW-0808">Transferase</keyword>
<evidence type="ECO:0000256" key="9">
    <source>
        <dbReference type="ARBA" id="ARBA00022692"/>
    </source>
</evidence>
<feature type="transmembrane region" description="Helical" evidence="12">
    <location>
        <begin position="248"/>
        <end position="265"/>
    </location>
</feature>
<proteinExistence type="predicted"/>
<dbReference type="SUPFAM" id="SSF52794">
    <property type="entry name" value="PTS system IIB component-like"/>
    <property type="match status" value="1"/>
</dbReference>
<dbReference type="RefSeq" id="WP_044904517.1">
    <property type="nucleotide sequence ID" value="NZ_JQIF01000023.1"/>
</dbReference>